<protein>
    <recommendedName>
        <fullName evidence="4">Spermatogenesis-associated protein 48</fullName>
    </recommendedName>
</protein>
<evidence type="ECO:0000313" key="2">
    <source>
        <dbReference type="EMBL" id="PIK49317.1"/>
    </source>
</evidence>
<name>A0A2G8KMX0_STIJA</name>
<evidence type="ECO:0000313" key="3">
    <source>
        <dbReference type="Proteomes" id="UP000230750"/>
    </source>
</evidence>
<dbReference type="PANTHER" id="PTHR34759">
    <property type="entry name" value="SPERMATOGENESIS-ASSOCIATED PROTEIN 48"/>
    <property type="match status" value="1"/>
</dbReference>
<accession>A0A2G8KMX0</accession>
<feature type="compositionally biased region" description="Low complexity" evidence="1">
    <location>
        <begin position="154"/>
        <end position="164"/>
    </location>
</feature>
<dbReference type="PANTHER" id="PTHR34759:SF1">
    <property type="entry name" value="SPERMATOGENESIS-ASSOCIATED PROTEIN 48"/>
    <property type="match status" value="1"/>
</dbReference>
<evidence type="ECO:0000256" key="1">
    <source>
        <dbReference type="SAM" id="MobiDB-lite"/>
    </source>
</evidence>
<dbReference type="Pfam" id="PF15073">
    <property type="entry name" value="SPATA48"/>
    <property type="match status" value="1"/>
</dbReference>
<gene>
    <name evidence="2" type="ORF">BSL78_13832</name>
</gene>
<comment type="caution">
    <text evidence="2">The sequence shown here is derived from an EMBL/GenBank/DDBJ whole genome shotgun (WGS) entry which is preliminary data.</text>
</comment>
<dbReference type="STRING" id="307972.A0A2G8KMX0"/>
<feature type="compositionally biased region" description="Polar residues" evidence="1">
    <location>
        <begin position="167"/>
        <end position="178"/>
    </location>
</feature>
<dbReference type="EMBL" id="MRZV01000472">
    <property type="protein sequence ID" value="PIK49317.1"/>
    <property type="molecule type" value="Genomic_DNA"/>
</dbReference>
<dbReference type="InterPro" id="IPR027867">
    <property type="entry name" value="SPATA48"/>
</dbReference>
<dbReference type="OrthoDB" id="5983862at2759"/>
<keyword evidence="3" id="KW-1185">Reference proteome</keyword>
<reference evidence="2 3" key="1">
    <citation type="journal article" date="2017" name="PLoS Biol.">
        <title>The sea cucumber genome provides insights into morphological evolution and visceral regeneration.</title>
        <authorList>
            <person name="Zhang X."/>
            <person name="Sun L."/>
            <person name="Yuan J."/>
            <person name="Sun Y."/>
            <person name="Gao Y."/>
            <person name="Zhang L."/>
            <person name="Li S."/>
            <person name="Dai H."/>
            <person name="Hamel J.F."/>
            <person name="Liu C."/>
            <person name="Yu Y."/>
            <person name="Liu S."/>
            <person name="Lin W."/>
            <person name="Guo K."/>
            <person name="Jin S."/>
            <person name="Xu P."/>
            <person name="Storey K.B."/>
            <person name="Huan P."/>
            <person name="Zhang T."/>
            <person name="Zhou Y."/>
            <person name="Zhang J."/>
            <person name="Lin C."/>
            <person name="Li X."/>
            <person name="Xing L."/>
            <person name="Huo D."/>
            <person name="Sun M."/>
            <person name="Wang L."/>
            <person name="Mercier A."/>
            <person name="Li F."/>
            <person name="Yang H."/>
            <person name="Xiang J."/>
        </authorList>
    </citation>
    <scope>NUCLEOTIDE SEQUENCE [LARGE SCALE GENOMIC DNA]</scope>
    <source>
        <strain evidence="2">Shaxun</strain>
        <tissue evidence="2">Muscle</tissue>
    </source>
</reference>
<sequence length="447" mass="50432">MTETSQMRPRPTGDLRLHFLPDTNAGPNKVQELLTNYRQRQMKLPKSRGRFDVDSFQDPQNRGFVKYNGDTLAPGRDNVPIIDPTSGLVSVGGDVDRNTGVKMIPNLQQADSTPNIVTPYNPRPITTLEHRERGYIGRLNGSPLTQNARPRLLSSSLPASLPDPQLEKTTMSNEPGTWNSRLISDALLRAKLGGWTSQQDPRVVKHERGKLNQRLESRQVKGTADAIDKVPDWKEKAALRYVYTSSTQRSYEDIDWDMKLPPKVLPPATTLERQADPVSHRYTDNKRYDPRAHYWQSLGRSWDSFQPRDGFHITGPIAFCSVNRRNDQIPCYDGFVGGIGERDHPQRIFLPSTVLRTSIPKYTDTAHRPNIPGYTGCTQVESNLPANANVPVPAPQTTARTHRYFPLLPEGSPHKRTSQMSKMITLVPPCNPFNKVDPSLRPLEQYS</sequence>
<feature type="region of interest" description="Disordered" evidence="1">
    <location>
        <begin position="154"/>
        <end position="178"/>
    </location>
</feature>
<dbReference type="Proteomes" id="UP000230750">
    <property type="component" value="Unassembled WGS sequence"/>
</dbReference>
<evidence type="ECO:0008006" key="4">
    <source>
        <dbReference type="Google" id="ProtNLM"/>
    </source>
</evidence>
<proteinExistence type="predicted"/>
<dbReference type="AlphaFoldDB" id="A0A2G8KMX0"/>
<organism evidence="2 3">
    <name type="scientific">Stichopus japonicus</name>
    <name type="common">Sea cucumber</name>
    <dbReference type="NCBI Taxonomy" id="307972"/>
    <lineage>
        <taxon>Eukaryota</taxon>
        <taxon>Metazoa</taxon>
        <taxon>Echinodermata</taxon>
        <taxon>Eleutherozoa</taxon>
        <taxon>Echinozoa</taxon>
        <taxon>Holothuroidea</taxon>
        <taxon>Aspidochirotacea</taxon>
        <taxon>Aspidochirotida</taxon>
        <taxon>Stichopodidae</taxon>
        <taxon>Apostichopus</taxon>
    </lineage>
</organism>